<reference evidence="2 3" key="1">
    <citation type="journal article" date="2014" name="Appl. Microbiol. Biotechnol.">
        <title>Transformable facultative thermophile Geobacillus stearothermophilus NUB3621 as a host strain for metabolic engineering.</title>
        <authorList>
            <person name="Blanchard K."/>
            <person name="Robic S."/>
            <person name="Matsumura I."/>
        </authorList>
    </citation>
    <scope>NUCLEOTIDE SEQUENCE [LARGE SCALE GENOMIC DNA]</scope>
    <source>
        <strain evidence="2 3">NUB3621</strain>
    </source>
</reference>
<sequence length="188" mass="20633">MKRFIKLLGLISLFALLTACSSKPSLELVHSKVDIVKDKSIVGSIIITEGDKKGQELIPTALYYEFKIKNNGNRKIGGTDDKALQVKFVPNKKLVATSKETVGFNIFNPSSYDETGLGYGANFVGEIQPDKIGKFTLTFELGVSEENPQVPIRVPAKDKLEKLKENALDGSLIVTSNGKEIAQFDLKK</sequence>
<accession>A0ABC9VGI9</accession>
<feature type="signal peptide" evidence="1">
    <location>
        <begin position="1"/>
        <end position="21"/>
    </location>
</feature>
<evidence type="ECO:0000256" key="1">
    <source>
        <dbReference type="SAM" id="SignalP"/>
    </source>
</evidence>
<dbReference type="PROSITE" id="PS51257">
    <property type="entry name" value="PROKAR_LIPOPROTEIN"/>
    <property type="match status" value="1"/>
</dbReference>
<dbReference type="Proteomes" id="UP000023566">
    <property type="component" value="Chromosome"/>
</dbReference>
<keyword evidence="3" id="KW-1185">Reference proteome</keyword>
<name>A0ABC9VGI9_9BACL</name>
<comment type="caution">
    <text evidence="2">The sequence shown here is derived from an EMBL/GenBank/DDBJ whole genome shotgun (WGS) entry which is preliminary data.</text>
</comment>
<dbReference type="EMBL" id="AOTZ01000004">
    <property type="protein sequence ID" value="EZP77543.1"/>
    <property type="molecule type" value="Genomic_DNA"/>
</dbReference>
<keyword evidence="1" id="KW-0732">Signal</keyword>
<keyword evidence="2" id="KW-0449">Lipoprotein</keyword>
<organism evidence="2 3">
    <name type="scientific">Parageobacillus genomosp. 1</name>
    <dbReference type="NCBI Taxonomy" id="1295642"/>
    <lineage>
        <taxon>Bacteria</taxon>
        <taxon>Bacillati</taxon>
        <taxon>Bacillota</taxon>
        <taxon>Bacilli</taxon>
        <taxon>Bacillales</taxon>
        <taxon>Anoxybacillaceae</taxon>
        <taxon>Parageobacillus</taxon>
    </lineage>
</organism>
<dbReference type="RefSeq" id="WP_043904647.1">
    <property type="nucleotide sequence ID" value="NZ_CM002692.1"/>
</dbReference>
<feature type="chain" id="PRO_5044852546" evidence="1">
    <location>
        <begin position="22"/>
        <end position="188"/>
    </location>
</feature>
<dbReference type="AlphaFoldDB" id="A0ABC9VGI9"/>
<protein>
    <submittedName>
        <fullName evidence="2">Lipoprotein</fullName>
    </submittedName>
</protein>
<evidence type="ECO:0000313" key="2">
    <source>
        <dbReference type="EMBL" id="EZP77543.1"/>
    </source>
</evidence>
<gene>
    <name evidence="2" type="ORF">H839_07909</name>
</gene>
<proteinExistence type="predicted"/>
<evidence type="ECO:0000313" key="3">
    <source>
        <dbReference type="Proteomes" id="UP000023566"/>
    </source>
</evidence>